<evidence type="ECO:0000313" key="1">
    <source>
        <dbReference type="EMBL" id="MCC4310461.1"/>
    </source>
</evidence>
<dbReference type="RefSeq" id="WP_138771823.1">
    <property type="nucleotide sequence ID" value="NZ_ARXL01000039.1"/>
</dbReference>
<gene>
    <name evidence="1" type="ORF">LL252_17995</name>
</gene>
<dbReference type="Proteomes" id="UP001108027">
    <property type="component" value="Unassembled WGS sequence"/>
</dbReference>
<protein>
    <submittedName>
        <fullName evidence="1">Uncharacterized protein</fullName>
    </submittedName>
</protein>
<accession>A0A9Q3UNA3</accession>
<dbReference type="EMBL" id="JAJGNA010000039">
    <property type="protein sequence ID" value="MCC4310461.1"/>
    <property type="molecule type" value="Genomic_DNA"/>
</dbReference>
<dbReference type="AlphaFoldDB" id="A0A9Q3UNA3"/>
<name>A0A9Q3UNA3_9GAMM</name>
<comment type="caution">
    <text evidence="1">The sequence shown here is derived from an EMBL/GenBank/DDBJ whole genome shotgun (WGS) entry which is preliminary data.</text>
</comment>
<evidence type="ECO:0000313" key="2">
    <source>
        <dbReference type="Proteomes" id="UP001108027"/>
    </source>
</evidence>
<organism evidence="1 2">
    <name type="scientific">Alloalcanivorax marinus</name>
    <dbReference type="NCBI Taxonomy" id="1177169"/>
    <lineage>
        <taxon>Bacteria</taxon>
        <taxon>Pseudomonadati</taxon>
        <taxon>Pseudomonadota</taxon>
        <taxon>Gammaproteobacteria</taxon>
        <taxon>Oceanospirillales</taxon>
        <taxon>Alcanivoracaceae</taxon>
        <taxon>Alloalcanivorax</taxon>
    </lineage>
</organism>
<sequence>MPPNDPSPYRRFALASDLQSETLPQAVAPVWGAFLFEGLMTSKRDPHRSERLLNFWHAGRMKLVTESCRYLDRIWAYSRRHWRHLSPKHGTFEFEVISAFGDLLGFHLILNHGELPSDEEADLVIQGLVDAFFTREDAL</sequence>
<proteinExistence type="predicted"/>
<keyword evidence="2" id="KW-1185">Reference proteome</keyword>
<reference evidence="1" key="1">
    <citation type="submission" date="2021-10" db="EMBL/GenBank/DDBJ databases">
        <title>The diversity and Nitrogen Metabolism of Culturable Nitrate-Utilizing Bacteria Within the Oxygen Minimum Zone of the Changjiang (Yangtze River)Estuary.</title>
        <authorList>
            <person name="Zhang D."/>
            <person name="Zheng J."/>
            <person name="Liu S."/>
            <person name="He W."/>
        </authorList>
    </citation>
    <scope>NUCLEOTIDE SEQUENCE</scope>
    <source>
        <strain evidence="1">FXH-223</strain>
    </source>
</reference>